<accession>A0A502GYD4</accession>
<comment type="caution">
    <text evidence="2">The sequence shown here is derived from an EMBL/GenBank/DDBJ whole genome shotgun (WGS) entry which is preliminary data.</text>
</comment>
<reference evidence="2 3" key="1">
    <citation type="journal article" date="2019" name="Environ. Microbiol.">
        <title>Species interactions and distinct microbial communities in high Arctic permafrost affected cryosols are associated with the CH4 and CO2 gas fluxes.</title>
        <authorList>
            <person name="Altshuler I."/>
            <person name="Hamel J."/>
            <person name="Turney S."/>
            <person name="Magnuson E."/>
            <person name="Levesque R."/>
            <person name="Greer C."/>
            <person name="Whyte L.G."/>
        </authorList>
    </citation>
    <scope>NUCLEOTIDE SEQUENCE [LARGE SCALE GENOMIC DNA]</scope>
    <source>
        <strain evidence="2 3">S9.2P</strain>
    </source>
</reference>
<evidence type="ECO:0000256" key="1">
    <source>
        <dbReference type="SAM" id="MobiDB-lite"/>
    </source>
</evidence>
<feature type="region of interest" description="Disordered" evidence="1">
    <location>
        <begin position="234"/>
        <end position="258"/>
    </location>
</feature>
<evidence type="ECO:0000313" key="3">
    <source>
        <dbReference type="Proteomes" id="UP000317646"/>
    </source>
</evidence>
<gene>
    <name evidence="2" type="ORF">EAH73_09075</name>
</gene>
<feature type="region of interest" description="Disordered" evidence="1">
    <location>
        <begin position="105"/>
        <end position="130"/>
    </location>
</feature>
<keyword evidence="3" id="KW-1185">Reference proteome</keyword>
<protein>
    <submittedName>
        <fullName evidence="2">Uncharacterized protein</fullName>
    </submittedName>
</protein>
<proteinExistence type="predicted"/>
<dbReference type="AlphaFoldDB" id="A0A502GYD4"/>
<dbReference type="OrthoDB" id="1269458at2"/>
<sequence length="258" mass="27949">MLLGVYWYYGFPEGLYHFDFFAYRPGIGGSSGGPAELTATVQAPDPAALLAAVRAVAACYPDGYLDVYAHGPLVRLVLGDWALTDYTFYLAGELEKVLRQHQATSTAESLPPDTLRLHRAAPQDPTPPYSYGDGSLQAVASRPRKHRAEVALLRLDCHLPLAHQSDFLTALGALCEQFGLDVLYYFDHKIPPQTNLMLFFGNGRQGVGGQPLRYTDTAALKTAILASLATHEGQSKHLGDYPRPLPPAGPPRGAAGRC</sequence>
<name>A0A502GYD4_9BACT</name>
<organism evidence="2 3">
    <name type="scientific">Hymenobacter nivis</name>
    <dbReference type="NCBI Taxonomy" id="1850093"/>
    <lineage>
        <taxon>Bacteria</taxon>
        <taxon>Pseudomonadati</taxon>
        <taxon>Bacteroidota</taxon>
        <taxon>Cytophagia</taxon>
        <taxon>Cytophagales</taxon>
        <taxon>Hymenobacteraceae</taxon>
        <taxon>Hymenobacter</taxon>
    </lineage>
</organism>
<evidence type="ECO:0000313" key="2">
    <source>
        <dbReference type="EMBL" id="TPG66545.1"/>
    </source>
</evidence>
<dbReference type="EMBL" id="RCYZ01000003">
    <property type="protein sequence ID" value="TPG66545.1"/>
    <property type="molecule type" value="Genomic_DNA"/>
</dbReference>
<dbReference type="Proteomes" id="UP000317646">
    <property type="component" value="Unassembled WGS sequence"/>
</dbReference>
<dbReference type="RefSeq" id="WP_140466176.1">
    <property type="nucleotide sequence ID" value="NZ_RCYZ01000003.1"/>
</dbReference>